<reference evidence="3" key="1">
    <citation type="journal article" date="2019" name="Int. J. Syst. Evol. Microbiol.">
        <title>The Global Catalogue of Microorganisms (GCM) 10K type strain sequencing project: providing services to taxonomists for standard genome sequencing and annotation.</title>
        <authorList>
            <consortium name="The Broad Institute Genomics Platform"/>
            <consortium name="The Broad Institute Genome Sequencing Center for Infectious Disease"/>
            <person name="Wu L."/>
            <person name="Ma J."/>
        </authorList>
    </citation>
    <scope>NUCLEOTIDE SEQUENCE [LARGE SCALE GENOMIC DNA]</scope>
    <source>
        <strain evidence="3">CGMCC 4.7304</strain>
    </source>
</reference>
<sequence>MPDAQEDPQEFARARYALYLHTLRARMPQEQYELLMEVIRTWAEVGGGTVRLRLDGREKELFTPELRQELLNLMGLIGAMQPGHEDRADHVVAQLGDGEHAKGVMSLVPPDVAADPERLRAMRDKIDAEQARRRRDEQAVEGIARASGMSEETSDGETGDNGG</sequence>
<keyword evidence="3" id="KW-1185">Reference proteome</keyword>
<feature type="compositionally biased region" description="Basic and acidic residues" evidence="1">
    <location>
        <begin position="127"/>
        <end position="138"/>
    </location>
</feature>
<evidence type="ECO:0000313" key="3">
    <source>
        <dbReference type="Proteomes" id="UP001596083"/>
    </source>
</evidence>
<comment type="caution">
    <text evidence="2">The sequence shown here is derived from an EMBL/GenBank/DDBJ whole genome shotgun (WGS) entry which is preliminary data.</text>
</comment>
<protein>
    <submittedName>
        <fullName evidence="2">Uncharacterized protein</fullName>
    </submittedName>
</protein>
<feature type="compositionally biased region" description="Acidic residues" evidence="1">
    <location>
        <begin position="152"/>
        <end position="163"/>
    </location>
</feature>
<accession>A0ABW0Z0C9</accession>
<dbReference type="EMBL" id="JBHSPB010000006">
    <property type="protein sequence ID" value="MFC5720949.1"/>
    <property type="molecule type" value="Genomic_DNA"/>
</dbReference>
<name>A0ABW0Z0C9_9ACTN</name>
<organism evidence="2 3">
    <name type="scientific">Streptomyces gamaensis</name>
    <dbReference type="NCBI Taxonomy" id="1763542"/>
    <lineage>
        <taxon>Bacteria</taxon>
        <taxon>Bacillati</taxon>
        <taxon>Actinomycetota</taxon>
        <taxon>Actinomycetes</taxon>
        <taxon>Kitasatosporales</taxon>
        <taxon>Streptomycetaceae</taxon>
        <taxon>Streptomyces</taxon>
    </lineage>
</organism>
<evidence type="ECO:0000313" key="2">
    <source>
        <dbReference type="EMBL" id="MFC5720949.1"/>
    </source>
</evidence>
<gene>
    <name evidence="2" type="ORF">ACFP1Z_12300</name>
</gene>
<dbReference type="RefSeq" id="WP_390316145.1">
    <property type="nucleotide sequence ID" value="NZ_JBHSPB010000006.1"/>
</dbReference>
<dbReference type="Proteomes" id="UP001596083">
    <property type="component" value="Unassembled WGS sequence"/>
</dbReference>
<evidence type="ECO:0000256" key="1">
    <source>
        <dbReference type="SAM" id="MobiDB-lite"/>
    </source>
</evidence>
<feature type="region of interest" description="Disordered" evidence="1">
    <location>
        <begin position="127"/>
        <end position="163"/>
    </location>
</feature>
<proteinExistence type="predicted"/>